<accession>A0A4Y2SSW1</accession>
<keyword evidence="2" id="KW-1185">Reference proteome</keyword>
<organism evidence="1 2">
    <name type="scientific">Araneus ventricosus</name>
    <name type="common">Orbweaver spider</name>
    <name type="synonym">Epeira ventricosa</name>
    <dbReference type="NCBI Taxonomy" id="182803"/>
    <lineage>
        <taxon>Eukaryota</taxon>
        <taxon>Metazoa</taxon>
        <taxon>Ecdysozoa</taxon>
        <taxon>Arthropoda</taxon>
        <taxon>Chelicerata</taxon>
        <taxon>Arachnida</taxon>
        <taxon>Araneae</taxon>
        <taxon>Araneomorphae</taxon>
        <taxon>Entelegynae</taxon>
        <taxon>Araneoidea</taxon>
        <taxon>Araneidae</taxon>
        <taxon>Araneus</taxon>
    </lineage>
</organism>
<dbReference type="AlphaFoldDB" id="A0A4Y2SSW1"/>
<evidence type="ECO:0000313" key="1">
    <source>
        <dbReference type="EMBL" id="GBN90045.1"/>
    </source>
</evidence>
<sequence>FVDIRKLSSSNLEVFGVSSVPISAINNEASRIGWRYGRAVPDMAFFREQLLSSMKSEG</sequence>
<proteinExistence type="predicted"/>
<gene>
    <name evidence="1" type="ORF">AVEN_57316_1</name>
</gene>
<reference evidence="1 2" key="1">
    <citation type="journal article" date="2019" name="Sci. Rep.">
        <title>Orb-weaving spider Araneus ventricosus genome elucidates the spidroin gene catalogue.</title>
        <authorList>
            <person name="Kono N."/>
            <person name="Nakamura H."/>
            <person name="Ohtoshi R."/>
            <person name="Moran D.A.P."/>
            <person name="Shinohara A."/>
            <person name="Yoshida Y."/>
            <person name="Fujiwara M."/>
            <person name="Mori M."/>
            <person name="Tomita M."/>
            <person name="Arakawa K."/>
        </authorList>
    </citation>
    <scope>NUCLEOTIDE SEQUENCE [LARGE SCALE GENOMIC DNA]</scope>
</reference>
<dbReference type="Proteomes" id="UP000499080">
    <property type="component" value="Unassembled WGS sequence"/>
</dbReference>
<protein>
    <submittedName>
        <fullName evidence="1">Uncharacterized protein</fullName>
    </submittedName>
</protein>
<dbReference type="EMBL" id="BGPR01023119">
    <property type="protein sequence ID" value="GBN90045.1"/>
    <property type="molecule type" value="Genomic_DNA"/>
</dbReference>
<name>A0A4Y2SSW1_ARAVE</name>
<evidence type="ECO:0000313" key="2">
    <source>
        <dbReference type="Proteomes" id="UP000499080"/>
    </source>
</evidence>
<feature type="non-terminal residue" evidence="1">
    <location>
        <position position="1"/>
    </location>
</feature>
<comment type="caution">
    <text evidence="1">The sequence shown here is derived from an EMBL/GenBank/DDBJ whole genome shotgun (WGS) entry which is preliminary data.</text>
</comment>